<proteinExistence type="predicted"/>
<dbReference type="EMBL" id="HG992341">
    <property type="protein sequence ID" value="CAE6737279.1"/>
    <property type="molecule type" value="Genomic_DNA"/>
</dbReference>
<dbReference type="GO" id="GO:0032259">
    <property type="term" value="P:methylation"/>
    <property type="evidence" value="ECO:0007669"/>
    <property type="project" value="UniProtKB-KW"/>
</dbReference>
<dbReference type="GO" id="GO:0009307">
    <property type="term" value="P:DNA restriction-modification system"/>
    <property type="evidence" value="ECO:0007669"/>
    <property type="project" value="InterPro"/>
</dbReference>
<dbReference type="PROSITE" id="PS00092">
    <property type="entry name" value="N6_MTASE"/>
    <property type="match status" value="1"/>
</dbReference>
<dbReference type="RefSeq" id="WP_233369400.1">
    <property type="nucleotide sequence ID" value="NZ_CP076534.1"/>
</dbReference>
<dbReference type="EMBL" id="HG992341">
    <property type="protein sequence ID" value="CAE6737304.1"/>
    <property type="molecule type" value="Genomic_DNA"/>
</dbReference>
<dbReference type="Proteomes" id="UP000835243">
    <property type="component" value="Chromosome"/>
</dbReference>
<dbReference type="EMBL" id="HG992338">
    <property type="protein sequence ID" value="CAE6817250.1"/>
    <property type="molecule type" value="Genomic_DNA"/>
</dbReference>
<evidence type="ECO:0008006" key="6">
    <source>
        <dbReference type="Google" id="ProtNLM"/>
    </source>
</evidence>
<dbReference type="Proteomes" id="UP000835287">
    <property type="component" value="Chromosome"/>
</dbReference>
<keyword evidence="2" id="KW-0808">Transferase</keyword>
<sequence>MNAANVLADHNALSLPKARRNTSSPRATKLASAMVGYDRLPAAQTTDTWLTPPELIWGNPRAGHTGLGPFALDPCTPEEGMPWPTASVMLRPSDDGLATPWPEAALVFMNPPFGRGQQAWMQKLATHPGGGIALVFSRTDTAWFQDHVLNHPATSAIVFQRGRLKFCRQDGTPGDAPPCGPVFVAYGEEAARRLRLAVSEGQIPGGYLDMARVGVVAGAAAAANGE</sequence>
<evidence type="ECO:0000256" key="2">
    <source>
        <dbReference type="ARBA" id="ARBA00022679"/>
    </source>
</evidence>
<reference evidence="3 5" key="1">
    <citation type="submission" date="2021-02" db="EMBL/GenBank/DDBJ databases">
        <authorList>
            <person name="Pothier F. J."/>
        </authorList>
    </citation>
    <scope>NUCLEOTIDE SEQUENCE</scope>
    <source>
        <strain evidence="4 5">301</strain>
        <strain evidence="3">CFBP 1159</strain>
    </source>
</reference>
<protein>
    <recommendedName>
        <fullName evidence="6">Adenine methyltransferase</fullName>
    </recommendedName>
</protein>
<dbReference type="GO" id="GO:0009007">
    <property type="term" value="F:site-specific DNA-methyltransferase (adenine-specific) activity"/>
    <property type="evidence" value="ECO:0007669"/>
    <property type="project" value="InterPro"/>
</dbReference>
<evidence type="ECO:0000313" key="4">
    <source>
        <dbReference type="EMBL" id="CAE6817250.1"/>
    </source>
</evidence>
<dbReference type="InterPro" id="IPR008593">
    <property type="entry name" value="Dam_MeTrfase"/>
</dbReference>
<dbReference type="AlphaFoldDB" id="A0A8D6YCF9"/>
<dbReference type="Pfam" id="PF05869">
    <property type="entry name" value="Dam"/>
    <property type="match status" value="1"/>
</dbReference>
<accession>A0A8D6YCF9</accession>
<keyword evidence="5" id="KW-1185">Reference proteome</keyword>
<keyword evidence="1" id="KW-0489">Methyltransferase</keyword>
<name>A0A8D6YCF9_9XANT</name>
<organism evidence="3">
    <name type="scientific">Xanthomonas arboricola pv. corylina</name>
    <dbReference type="NCBI Taxonomy" id="487821"/>
    <lineage>
        <taxon>Bacteria</taxon>
        <taxon>Pseudomonadati</taxon>
        <taxon>Pseudomonadota</taxon>
        <taxon>Gammaproteobacteria</taxon>
        <taxon>Lysobacterales</taxon>
        <taxon>Lysobacteraceae</taxon>
        <taxon>Xanthomonas</taxon>
    </lineage>
</organism>
<evidence type="ECO:0000313" key="5">
    <source>
        <dbReference type="Proteomes" id="UP000835287"/>
    </source>
</evidence>
<dbReference type="GO" id="GO:0003677">
    <property type="term" value="F:DNA binding"/>
    <property type="evidence" value="ECO:0007669"/>
    <property type="project" value="InterPro"/>
</dbReference>
<gene>
    <name evidence="3" type="ORF">CFBP1159_13420</name>
    <name evidence="4" type="ORF">XAC301_32790</name>
</gene>
<evidence type="ECO:0000256" key="1">
    <source>
        <dbReference type="ARBA" id="ARBA00022603"/>
    </source>
</evidence>
<dbReference type="EMBL" id="HG992338">
    <property type="protein sequence ID" value="CAE6817256.1"/>
    <property type="molecule type" value="Genomic_DNA"/>
</dbReference>
<evidence type="ECO:0000313" key="3">
    <source>
        <dbReference type="EMBL" id="CAE6737304.1"/>
    </source>
</evidence>
<dbReference type="InterPro" id="IPR002052">
    <property type="entry name" value="DNA_methylase_N6_adenine_CS"/>
</dbReference>